<sequence>MMIFLTTSKGRFWDR</sequence>
<proteinExistence type="predicted"/>
<evidence type="ECO:0000313" key="2">
    <source>
        <dbReference type="Proteomes" id="UP000028999"/>
    </source>
</evidence>
<evidence type="ECO:0000313" key="1">
    <source>
        <dbReference type="EMBL" id="CDY59090.1"/>
    </source>
</evidence>
<gene>
    <name evidence="1" type="primary">BnaA09g54640D</name>
    <name evidence="1" type="ORF">GSBRNA2T00025518001</name>
</gene>
<dbReference type="Proteomes" id="UP000028999">
    <property type="component" value="Unassembled WGS sequence"/>
</dbReference>
<keyword evidence="2" id="KW-1185">Reference proteome</keyword>
<reference evidence="1 2" key="1">
    <citation type="journal article" date="2014" name="Science">
        <title>Plant genetics. Early allopolyploid evolution in the post-Neolithic Brassica napus oilseed genome.</title>
        <authorList>
            <person name="Chalhoub B."/>
            <person name="Denoeud F."/>
            <person name="Liu S."/>
            <person name="Parkin I.A."/>
            <person name="Tang H."/>
            <person name="Wang X."/>
            <person name="Chiquet J."/>
            <person name="Belcram H."/>
            <person name="Tong C."/>
            <person name="Samans B."/>
            <person name="Correa M."/>
            <person name="Da Silva C."/>
            <person name="Just J."/>
            <person name="Falentin C."/>
            <person name="Koh C.S."/>
            <person name="Le Clainche I."/>
            <person name="Bernard M."/>
            <person name="Bento P."/>
            <person name="Noel B."/>
            <person name="Labadie K."/>
            <person name="Alberti A."/>
            <person name="Charles M."/>
            <person name="Arnaud D."/>
            <person name="Guo H."/>
            <person name="Daviaud C."/>
            <person name="Alamery S."/>
            <person name="Jabbari K."/>
            <person name="Zhao M."/>
            <person name="Edger P.P."/>
            <person name="Chelaifa H."/>
            <person name="Tack D."/>
            <person name="Lassalle G."/>
            <person name="Mestiri I."/>
            <person name="Schnel N."/>
            <person name="Le Paslier M.C."/>
            <person name="Fan G."/>
            <person name="Renault V."/>
            <person name="Bayer P.E."/>
            <person name="Golicz A.A."/>
            <person name="Manoli S."/>
            <person name="Lee T.H."/>
            <person name="Thi V.H."/>
            <person name="Chalabi S."/>
            <person name="Hu Q."/>
            <person name="Fan C."/>
            <person name="Tollenaere R."/>
            <person name="Lu Y."/>
            <person name="Battail C."/>
            <person name="Shen J."/>
            <person name="Sidebottom C.H."/>
            <person name="Wang X."/>
            <person name="Canaguier A."/>
            <person name="Chauveau A."/>
            <person name="Berard A."/>
            <person name="Deniot G."/>
            <person name="Guan M."/>
            <person name="Liu Z."/>
            <person name="Sun F."/>
            <person name="Lim Y.P."/>
            <person name="Lyons E."/>
            <person name="Town C.D."/>
            <person name="Bancroft I."/>
            <person name="Wang X."/>
            <person name="Meng J."/>
            <person name="Ma J."/>
            <person name="Pires J.C."/>
            <person name="King G.J."/>
            <person name="Brunel D."/>
            <person name="Delourme R."/>
            <person name="Renard M."/>
            <person name="Aury J.M."/>
            <person name="Adams K.L."/>
            <person name="Batley J."/>
            <person name="Snowdon R.J."/>
            <person name="Tost J."/>
            <person name="Edwards D."/>
            <person name="Zhou Y."/>
            <person name="Hua W."/>
            <person name="Sharpe A.G."/>
            <person name="Paterson A.H."/>
            <person name="Guan C."/>
            <person name="Wincker P."/>
        </authorList>
    </citation>
    <scope>NUCLEOTIDE SEQUENCE [LARGE SCALE GENOMIC DNA]</scope>
    <source>
        <strain evidence="2">cv. Darmor-bzh</strain>
    </source>
</reference>
<accession>A0A078J4S9</accession>
<protein>
    <submittedName>
        <fullName evidence="1">BnaA09g54640D protein</fullName>
    </submittedName>
</protein>
<name>A0A078J4S9_BRANA</name>
<dbReference type="PaxDb" id="3708-A0A078J4S9"/>
<organism evidence="1 2">
    <name type="scientific">Brassica napus</name>
    <name type="common">Rape</name>
    <dbReference type="NCBI Taxonomy" id="3708"/>
    <lineage>
        <taxon>Eukaryota</taxon>
        <taxon>Viridiplantae</taxon>
        <taxon>Streptophyta</taxon>
        <taxon>Embryophyta</taxon>
        <taxon>Tracheophyta</taxon>
        <taxon>Spermatophyta</taxon>
        <taxon>Magnoliopsida</taxon>
        <taxon>eudicotyledons</taxon>
        <taxon>Gunneridae</taxon>
        <taxon>Pentapetalae</taxon>
        <taxon>rosids</taxon>
        <taxon>malvids</taxon>
        <taxon>Brassicales</taxon>
        <taxon>Brassicaceae</taxon>
        <taxon>Brassiceae</taxon>
        <taxon>Brassica</taxon>
    </lineage>
</organism>
<dbReference type="EMBL" id="LK033724">
    <property type="protein sequence ID" value="CDY59090.1"/>
    <property type="molecule type" value="Genomic_DNA"/>
</dbReference>